<evidence type="ECO:0000313" key="12">
    <source>
        <dbReference type="EMBL" id="OIW27961.1"/>
    </source>
</evidence>
<dbReference type="PROSITE" id="PS00107">
    <property type="entry name" value="PROTEIN_KINASE_ATP"/>
    <property type="match status" value="1"/>
</dbReference>
<evidence type="ECO:0000256" key="7">
    <source>
        <dbReference type="ARBA" id="ARBA00047899"/>
    </source>
</evidence>
<evidence type="ECO:0000256" key="9">
    <source>
        <dbReference type="PROSITE-ProRule" id="PRU10141"/>
    </source>
</evidence>
<comment type="catalytic activity">
    <reaction evidence="8">
        <text>L-seryl-[protein] + ATP = O-phospho-L-seryl-[protein] + ADP + H(+)</text>
        <dbReference type="Rhea" id="RHEA:17989"/>
        <dbReference type="Rhea" id="RHEA-COMP:9863"/>
        <dbReference type="Rhea" id="RHEA-COMP:11604"/>
        <dbReference type="ChEBI" id="CHEBI:15378"/>
        <dbReference type="ChEBI" id="CHEBI:29999"/>
        <dbReference type="ChEBI" id="CHEBI:30616"/>
        <dbReference type="ChEBI" id="CHEBI:83421"/>
        <dbReference type="ChEBI" id="CHEBI:456216"/>
        <dbReference type="EC" id="2.7.11.1"/>
    </reaction>
</comment>
<dbReference type="SMART" id="SM00220">
    <property type="entry name" value="S_TKc"/>
    <property type="match status" value="1"/>
</dbReference>
<dbReference type="GO" id="GO:0004674">
    <property type="term" value="F:protein serine/threonine kinase activity"/>
    <property type="evidence" value="ECO:0007669"/>
    <property type="project" value="UniProtKB-KW"/>
</dbReference>
<evidence type="ECO:0000256" key="3">
    <source>
        <dbReference type="ARBA" id="ARBA00022679"/>
    </source>
</evidence>
<evidence type="ECO:0000256" key="10">
    <source>
        <dbReference type="SAM" id="Phobius"/>
    </source>
</evidence>
<dbReference type="GO" id="GO:0005634">
    <property type="term" value="C:nucleus"/>
    <property type="evidence" value="ECO:0007669"/>
    <property type="project" value="TreeGrafter"/>
</dbReference>
<keyword evidence="2" id="KW-0723">Serine/threonine-protein kinase</keyword>
<keyword evidence="5 12" id="KW-0418">Kinase</keyword>
<dbReference type="EC" id="2.7.11.1" evidence="1"/>
<dbReference type="SUPFAM" id="SSF56112">
    <property type="entry name" value="Protein kinase-like (PK-like)"/>
    <property type="match status" value="1"/>
</dbReference>
<keyword evidence="10" id="KW-0812">Transmembrane</keyword>
<dbReference type="GO" id="GO:0005737">
    <property type="term" value="C:cytoplasm"/>
    <property type="evidence" value="ECO:0007669"/>
    <property type="project" value="TreeGrafter"/>
</dbReference>
<keyword evidence="13" id="KW-1185">Reference proteome</keyword>
<dbReference type="GO" id="GO:0050684">
    <property type="term" value="P:regulation of mRNA processing"/>
    <property type="evidence" value="ECO:0007669"/>
    <property type="project" value="TreeGrafter"/>
</dbReference>
<comment type="catalytic activity">
    <reaction evidence="7">
        <text>L-threonyl-[protein] + ATP = O-phospho-L-threonyl-[protein] + ADP + H(+)</text>
        <dbReference type="Rhea" id="RHEA:46608"/>
        <dbReference type="Rhea" id="RHEA-COMP:11060"/>
        <dbReference type="Rhea" id="RHEA-COMP:11605"/>
        <dbReference type="ChEBI" id="CHEBI:15378"/>
        <dbReference type="ChEBI" id="CHEBI:30013"/>
        <dbReference type="ChEBI" id="CHEBI:30616"/>
        <dbReference type="ChEBI" id="CHEBI:61977"/>
        <dbReference type="ChEBI" id="CHEBI:456216"/>
        <dbReference type="EC" id="2.7.11.1"/>
    </reaction>
</comment>
<dbReference type="InParanoid" id="A0A1J7J3V3"/>
<dbReference type="EMBL" id="KV875099">
    <property type="protein sequence ID" value="OIW27961.1"/>
    <property type="molecule type" value="Genomic_DNA"/>
</dbReference>
<dbReference type="InterPro" id="IPR017441">
    <property type="entry name" value="Protein_kinase_ATP_BS"/>
</dbReference>
<evidence type="ECO:0000256" key="2">
    <source>
        <dbReference type="ARBA" id="ARBA00022527"/>
    </source>
</evidence>
<dbReference type="PANTHER" id="PTHR47634:SF9">
    <property type="entry name" value="PROTEIN KINASE DOMAIN-CONTAINING PROTEIN-RELATED"/>
    <property type="match status" value="1"/>
</dbReference>
<proteinExistence type="predicted"/>
<protein>
    <recommendedName>
        <fullName evidence="1">non-specific serine/threonine protein kinase</fullName>
        <ecNumber evidence="1">2.7.11.1</ecNumber>
    </recommendedName>
</protein>
<dbReference type="PANTHER" id="PTHR47634">
    <property type="entry name" value="PROTEIN KINASE DOMAIN-CONTAINING PROTEIN-RELATED"/>
    <property type="match status" value="1"/>
</dbReference>
<accession>A0A1J7J3V3</accession>
<dbReference type="GO" id="GO:0000245">
    <property type="term" value="P:spliceosomal complex assembly"/>
    <property type="evidence" value="ECO:0007669"/>
    <property type="project" value="TreeGrafter"/>
</dbReference>
<dbReference type="OrthoDB" id="5979581at2759"/>
<dbReference type="GO" id="GO:0005524">
    <property type="term" value="F:ATP binding"/>
    <property type="evidence" value="ECO:0007669"/>
    <property type="project" value="UniProtKB-UniRule"/>
</dbReference>
<evidence type="ECO:0000256" key="1">
    <source>
        <dbReference type="ARBA" id="ARBA00012513"/>
    </source>
</evidence>
<dbReference type="Proteomes" id="UP000182658">
    <property type="component" value="Unassembled WGS sequence"/>
</dbReference>
<keyword evidence="6 9" id="KW-0067">ATP-binding</keyword>
<gene>
    <name evidence="12" type="ORF">CONLIGDRAFT_655617</name>
</gene>
<dbReference type="InterPro" id="IPR051334">
    <property type="entry name" value="SRPK"/>
</dbReference>
<dbReference type="AlphaFoldDB" id="A0A1J7J3V3"/>
<evidence type="ECO:0000259" key="11">
    <source>
        <dbReference type="PROSITE" id="PS50011"/>
    </source>
</evidence>
<reference evidence="12 13" key="1">
    <citation type="submission" date="2016-10" db="EMBL/GenBank/DDBJ databases">
        <title>Draft genome sequence of Coniochaeta ligniaria NRRL30616, a lignocellulolytic fungus for bioabatement of inhibitors in plant biomass hydrolysates.</title>
        <authorList>
            <consortium name="DOE Joint Genome Institute"/>
            <person name="Jimenez D.J."/>
            <person name="Hector R.E."/>
            <person name="Riley R."/>
            <person name="Sun H."/>
            <person name="Grigoriev I.V."/>
            <person name="Van Elsas J.D."/>
            <person name="Nichols N.N."/>
        </authorList>
    </citation>
    <scope>NUCLEOTIDE SEQUENCE [LARGE SCALE GENOMIC DNA]</scope>
    <source>
        <strain evidence="12 13">NRRL 30616</strain>
    </source>
</reference>
<evidence type="ECO:0000313" key="13">
    <source>
        <dbReference type="Proteomes" id="UP000182658"/>
    </source>
</evidence>
<keyword evidence="10" id="KW-0472">Membrane</keyword>
<evidence type="ECO:0000256" key="4">
    <source>
        <dbReference type="ARBA" id="ARBA00022741"/>
    </source>
</evidence>
<feature type="transmembrane region" description="Helical" evidence="10">
    <location>
        <begin position="293"/>
        <end position="311"/>
    </location>
</feature>
<feature type="domain" description="Protein kinase" evidence="11">
    <location>
        <begin position="47"/>
        <end position="401"/>
    </location>
</feature>
<keyword evidence="10" id="KW-1133">Transmembrane helix</keyword>
<dbReference type="PROSITE" id="PS50011">
    <property type="entry name" value="PROTEIN_KINASE_DOM"/>
    <property type="match status" value="1"/>
</dbReference>
<evidence type="ECO:0000256" key="5">
    <source>
        <dbReference type="ARBA" id="ARBA00022777"/>
    </source>
</evidence>
<dbReference type="Gene3D" id="3.30.200.20">
    <property type="entry name" value="Phosphorylase Kinase, domain 1"/>
    <property type="match status" value="1"/>
</dbReference>
<dbReference type="InterPro" id="IPR011009">
    <property type="entry name" value="Kinase-like_dom_sf"/>
</dbReference>
<dbReference type="InterPro" id="IPR000719">
    <property type="entry name" value="Prot_kinase_dom"/>
</dbReference>
<evidence type="ECO:0000256" key="6">
    <source>
        <dbReference type="ARBA" id="ARBA00022840"/>
    </source>
</evidence>
<keyword evidence="3" id="KW-0808">Transferase</keyword>
<keyword evidence="4 9" id="KW-0547">Nucleotide-binding</keyword>
<sequence length="403" mass="45049">MSRVKVRPPFLHRPPPLYYIEDVEKYVPGGYHPVDIGDVIGTGDQRYEVIHKLGYGGMSTVWLVRSYGDMCSHFALKILRADVSDASEVSVLQHLQKSAGTHPNVVTLHDSFKVSGPNGEHQCLVFPVLGPSLHSPRVADALPGPTRYQVCCQVASAMAFLHYHGIYLTTSNVVFELSDVQSMSPASLYQLLGSIEAEDLKLPNGSYSPHRPKRVIQTPDFSGLDYSSLSVVRIVDFGEAFFTERPPQSLGAPIDSFPPELCFGYPPSTKSDVWQLACVLYTVHAKVPMFPTFFRIFGILVGTVVGYLGPLPQQWKGRFMFDEYGYQEPGKVPNETDPAWWFEDKHSDKSIDSRLSQKAPHLSARQRGEYVRLLHDMVAYEPEQRLSATDVVERLRSAAFLGE</sequence>
<name>A0A1J7J3V3_9PEZI</name>
<feature type="binding site" evidence="9">
    <location>
        <position position="77"/>
    </location>
    <ligand>
        <name>ATP</name>
        <dbReference type="ChEBI" id="CHEBI:30616"/>
    </ligand>
</feature>
<dbReference type="Gene3D" id="1.10.510.10">
    <property type="entry name" value="Transferase(Phosphotransferase) domain 1"/>
    <property type="match status" value="1"/>
</dbReference>
<organism evidence="12 13">
    <name type="scientific">Coniochaeta ligniaria NRRL 30616</name>
    <dbReference type="NCBI Taxonomy" id="1408157"/>
    <lineage>
        <taxon>Eukaryota</taxon>
        <taxon>Fungi</taxon>
        <taxon>Dikarya</taxon>
        <taxon>Ascomycota</taxon>
        <taxon>Pezizomycotina</taxon>
        <taxon>Sordariomycetes</taxon>
        <taxon>Sordariomycetidae</taxon>
        <taxon>Coniochaetales</taxon>
        <taxon>Coniochaetaceae</taxon>
        <taxon>Coniochaeta</taxon>
    </lineage>
</organism>
<evidence type="ECO:0000256" key="8">
    <source>
        <dbReference type="ARBA" id="ARBA00048679"/>
    </source>
</evidence>
<dbReference type="STRING" id="1408157.A0A1J7J3V3"/>